<dbReference type="Proteomes" id="UP000008141">
    <property type="component" value="Unassembled WGS sequence"/>
</dbReference>
<dbReference type="PROSITE" id="PS00107">
    <property type="entry name" value="PROTEIN_KINASE_ATP"/>
    <property type="match status" value="1"/>
</dbReference>
<gene>
    <name evidence="9" type="ORF">CHLNCDRAFT_137928</name>
</gene>
<keyword evidence="2 5" id="KW-0547">Nucleotide-binding</keyword>
<keyword evidence="6" id="KW-0175">Coiled coil</keyword>
<dbReference type="eggNOG" id="KOG0594">
    <property type="taxonomic scope" value="Eukaryota"/>
</dbReference>
<keyword evidence="4 5" id="KW-0067">ATP-binding</keyword>
<dbReference type="SUPFAM" id="SSF56112">
    <property type="entry name" value="Protein kinase-like (PK-like)"/>
    <property type="match status" value="1"/>
</dbReference>
<dbReference type="InParanoid" id="E1Z4V2"/>
<feature type="region of interest" description="Disordered" evidence="7">
    <location>
        <begin position="503"/>
        <end position="573"/>
    </location>
</feature>
<dbReference type="InterPro" id="IPR008271">
    <property type="entry name" value="Ser/Thr_kinase_AS"/>
</dbReference>
<dbReference type="PANTHER" id="PTHR46699">
    <property type="entry name" value="SERINE/THREONINE-PROTEIN KINASE STN8, CHLOROPLASTIC-RELATED"/>
    <property type="match status" value="1"/>
</dbReference>
<organism evidence="10">
    <name type="scientific">Chlorella variabilis</name>
    <name type="common">Green alga</name>
    <dbReference type="NCBI Taxonomy" id="554065"/>
    <lineage>
        <taxon>Eukaryota</taxon>
        <taxon>Viridiplantae</taxon>
        <taxon>Chlorophyta</taxon>
        <taxon>core chlorophytes</taxon>
        <taxon>Trebouxiophyceae</taxon>
        <taxon>Chlorellales</taxon>
        <taxon>Chlorellaceae</taxon>
        <taxon>Chlorella clade</taxon>
        <taxon>Chlorella</taxon>
    </lineage>
</organism>
<dbReference type="PANTHER" id="PTHR46699:SF4">
    <property type="entry name" value="SERINE_THREONINE-PROTEIN KINASE STN7, CHLOROPLASTIC"/>
    <property type="match status" value="1"/>
</dbReference>
<dbReference type="GO" id="GO:0005524">
    <property type="term" value="F:ATP binding"/>
    <property type="evidence" value="ECO:0007669"/>
    <property type="project" value="UniProtKB-UniRule"/>
</dbReference>
<feature type="region of interest" description="Disordered" evidence="7">
    <location>
        <begin position="353"/>
        <end position="407"/>
    </location>
</feature>
<feature type="compositionally biased region" description="Low complexity" evidence="7">
    <location>
        <begin position="353"/>
        <end position="363"/>
    </location>
</feature>
<dbReference type="RefSeq" id="XP_005851225.1">
    <property type="nucleotide sequence ID" value="XM_005851163.1"/>
</dbReference>
<evidence type="ECO:0000256" key="6">
    <source>
        <dbReference type="SAM" id="Coils"/>
    </source>
</evidence>
<feature type="binding site" evidence="5">
    <location>
        <position position="50"/>
    </location>
    <ligand>
        <name>ATP</name>
        <dbReference type="ChEBI" id="CHEBI:30616"/>
    </ligand>
</feature>
<dbReference type="SMART" id="SM00441">
    <property type="entry name" value="FF"/>
    <property type="match status" value="3"/>
</dbReference>
<evidence type="ECO:0000313" key="10">
    <source>
        <dbReference type="Proteomes" id="UP000008141"/>
    </source>
</evidence>
<feature type="compositionally biased region" description="Gly residues" evidence="7">
    <location>
        <begin position="503"/>
        <end position="514"/>
    </location>
</feature>
<keyword evidence="1" id="KW-0808">Transferase</keyword>
<dbReference type="AlphaFoldDB" id="E1Z4V2"/>
<dbReference type="GO" id="GO:0004672">
    <property type="term" value="F:protein kinase activity"/>
    <property type="evidence" value="ECO:0007669"/>
    <property type="project" value="InterPro"/>
</dbReference>
<feature type="coiled-coil region" evidence="6">
    <location>
        <begin position="790"/>
        <end position="857"/>
    </location>
</feature>
<evidence type="ECO:0000256" key="1">
    <source>
        <dbReference type="ARBA" id="ARBA00022679"/>
    </source>
</evidence>
<sequence length="1010" mass="106318">MCSSASALRSLRLEPERLNAGRQLGSGSFGECYRGTFVNDDGEMEEVVLKRVRARVQGADEMHEAEHLINVLASRAAGEAVAPFLGYTVVEQASGRLSKGLWLVWAYEGDKTLAYYLKRRDLERCLAADLGVEESQAVPTAMKQIFDCLLALHNVGIVHRDIKPANIVFDESERRFRLIDLGAAACLRTGTNYKPSETILDPCYCPPEEYVLPTDAPHLAATGTRLRTVMTPVLWTQHRPDCFDTYSAGIVLMQLSLPFLRTTSSLRTFNGALARCNHDLEEWRVRSGLPARQTAILDANDGAGWDLAASLLRPRTVVNDDDGGVKFVNTGRAPRLGASAALKHPFIRRAGVPAAPAAEPPASGSGGRGRGRGGAGSSSADRSGTRGSRGQRSVAAPAAAKGARGGGGGGGLLGMWGSLKSRFFDLEARVMQEATATEVQTTRVQQLRGDVAAGRASAADLLREETALEGMQRSLASSVKEMNSVYGAARGFLSGILGSGGSGKGGKVSRGSGGKAAAADAADAAPERRMPKWAAKEVPLEKVDPAAARQAAAASSPRRQQGEQSEEEEAAAAASAAAEAAGAAAGAVVSSAASSLLRFTGSAITGLASFAASVSEQMERNAAQAAAEAAAQKKAAAAYLAALQSLQPPLDGSSAWEEAAARLPPSPDHAPLSERRREQVFRAYVEVLAKAENAARTKALAAFQARLPPAGAAGGWGRSALRCSHASGCWAVAAMDAAASRRCELLVAAQVAADSRYADFQAAHSADPRYSALASEAERQAAFEGFTGQLRAAREAAQRKEQEAAEAAARAAARAAQRLAEAQAAKERAAARAAAKLAQAEAAEAAYRELLQEQEGAIAGGVTYAQLKAMLWTDPRFEAVPELRRKALFGEYVAILEEAGLLTLAVDEGDVAATVAGLQQLVEAEEGASQEQVEFLRREQARLKEEYARMEAKLRSMESRLQLGASAVAELQHAEQDPDGTVNFHFGDSLPSAAELQKSVAVNGSNLAKK</sequence>
<dbReference type="Pfam" id="PF01846">
    <property type="entry name" value="FF"/>
    <property type="match status" value="2"/>
</dbReference>
<dbReference type="EMBL" id="GL433836">
    <property type="protein sequence ID" value="EFN59123.1"/>
    <property type="molecule type" value="Genomic_DNA"/>
</dbReference>
<evidence type="ECO:0000259" key="8">
    <source>
        <dbReference type="PROSITE" id="PS50011"/>
    </source>
</evidence>
<dbReference type="PROSITE" id="PS00108">
    <property type="entry name" value="PROTEIN_KINASE_ST"/>
    <property type="match status" value="1"/>
</dbReference>
<dbReference type="InterPro" id="IPR000719">
    <property type="entry name" value="Prot_kinase_dom"/>
</dbReference>
<dbReference type="STRING" id="554065.E1Z4V2"/>
<evidence type="ECO:0000256" key="3">
    <source>
        <dbReference type="ARBA" id="ARBA00022777"/>
    </source>
</evidence>
<dbReference type="Pfam" id="PF00069">
    <property type="entry name" value="Pkinase"/>
    <property type="match status" value="1"/>
</dbReference>
<evidence type="ECO:0000256" key="4">
    <source>
        <dbReference type="ARBA" id="ARBA00022840"/>
    </source>
</evidence>
<dbReference type="Gene3D" id="1.10.510.10">
    <property type="entry name" value="Transferase(Phosphotransferase) domain 1"/>
    <property type="match status" value="1"/>
</dbReference>
<dbReference type="InterPro" id="IPR011009">
    <property type="entry name" value="Kinase-like_dom_sf"/>
</dbReference>
<dbReference type="InterPro" id="IPR002713">
    <property type="entry name" value="FF_domain"/>
</dbReference>
<feature type="compositionally biased region" description="Low complexity" evidence="7">
    <location>
        <begin position="545"/>
        <end position="563"/>
    </location>
</feature>
<proteinExistence type="predicted"/>
<dbReference type="OrthoDB" id="10252171at2759"/>
<evidence type="ECO:0000256" key="7">
    <source>
        <dbReference type="SAM" id="MobiDB-lite"/>
    </source>
</evidence>
<name>E1Z4V2_CHLVA</name>
<feature type="domain" description="Protein kinase" evidence="8">
    <location>
        <begin position="18"/>
        <end position="347"/>
    </location>
</feature>
<feature type="coiled-coil region" evidence="6">
    <location>
        <begin position="926"/>
        <end position="960"/>
    </location>
</feature>
<dbReference type="SUPFAM" id="SSF81698">
    <property type="entry name" value="FF domain"/>
    <property type="match status" value="2"/>
</dbReference>
<protein>
    <recommendedName>
        <fullName evidence="8">Protein kinase domain-containing protein</fullName>
    </recommendedName>
</protein>
<dbReference type="Gene3D" id="1.10.10.440">
    <property type="entry name" value="FF domain"/>
    <property type="match status" value="3"/>
</dbReference>
<feature type="compositionally biased region" description="Basic and acidic residues" evidence="7">
    <location>
        <begin position="525"/>
        <end position="544"/>
    </location>
</feature>
<dbReference type="InterPro" id="IPR017441">
    <property type="entry name" value="Protein_kinase_ATP_BS"/>
</dbReference>
<evidence type="ECO:0000256" key="5">
    <source>
        <dbReference type="PROSITE-ProRule" id="PRU10141"/>
    </source>
</evidence>
<dbReference type="SMART" id="SM00220">
    <property type="entry name" value="S_TKc"/>
    <property type="match status" value="1"/>
</dbReference>
<dbReference type="PROSITE" id="PS50011">
    <property type="entry name" value="PROTEIN_KINASE_DOM"/>
    <property type="match status" value="1"/>
</dbReference>
<keyword evidence="3" id="KW-0418">Kinase</keyword>
<feature type="compositionally biased region" description="Gly residues" evidence="7">
    <location>
        <begin position="364"/>
        <end position="376"/>
    </location>
</feature>
<feature type="compositionally biased region" description="Low complexity" evidence="7">
    <location>
        <begin position="377"/>
        <end position="402"/>
    </location>
</feature>
<dbReference type="Gene3D" id="3.30.200.20">
    <property type="entry name" value="Phosphorylase Kinase, domain 1"/>
    <property type="match status" value="1"/>
</dbReference>
<feature type="compositionally biased region" description="Low complexity" evidence="7">
    <location>
        <begin position="515"/>
        <end position="524"/>
    </location>
</feature>
<evidence type="ECO:0000313" key="9">
    <source>
        <dbReference type="EMBL" id="EFN59123.1"/>
    </source>
</evidence>
<dbReference type="KEGG" id="cvr:CHLNCDRAFT_137928"/>
<evidence type="ECO:0000256" key="2">
    <source>
        <dbReference type="ARBA" id="ARBA00022741"/>
    </source>
</evidence>
<accession>E1Z4V2</accession>
<reference evidence="9 10" key="1">
    <citation type="journal article" date="2010" name="Plant Cell">
        <title>The Chlorella variabilis NC64A genome reveals adaptation to photosymbiosis, coevolution with viruses, and cryptic sex.</title>
        <authorList>
            <person name="Blanc G."/>
            <person name="Duncan G."/>
            <person name="Agarkova I."/>
            <person name="Borodovsky M."/>
            <person name="Gurnon J."/>
            <person name="Kuo A."/>
            <person name="Lindquist E."/>
            <person name="Lucas S."/>
            <person name="Pangilinan J."/>
            <person name="Polle J."/>
            <person name="Salamov A."/>
            <person name="Terry A."/>
            <person name="Yamada T."/>
            <person name="Dunigan D.D."/>
            <person name="Grigoriev I.V."/>
            <person name="Claverie J.M."/>
            <person name="Van Etten J.L."/>
        </authorList>
    </citation>
    <scope>NUCLEOTIDE SEQUENCE [LARGE SCALE GENOMIC DNA]</scope>
    <source>
        <strain evidence="9 10">NC64A</strain>
    </source>
</reference>
<dbReference type="InterPro" id="IPR036517">
    <property type="entry name" value="FF_domain_sf"/>
</dbReference>
<dbReference type="GeneID" id="17358774"/>
<keyword evidence="10" id="KW-1185">Reference proteome</keyword>